<dbReference type="Proteomes" id="UP000682733">
    <property type="component" value="Unassembled WGS sequence"/>
</dbReference>
<gene>
    <name evidence="2" type="ORF">GPM918_LOCUS30429</name>
    <name evidence="3" type="ORF">OVA965_LOCUS32605</name>
    <name evidence="5" type="ORF">SRO942_LOCUS31044</name>
    <name evidence="4" type="ORF">TMI583_LOCUS33468</name>
</gene>
<evidence type="ECO:0000313" key="5">
    <source>
        <dbReference type="EMBL" id="CAF4201884.1"/>
    </source>
</evidence>
<organism evidence="2 6">
    <name type="scientific">Didymodactylos carnosus</name>
    <dbReference type="NCBI Taxonomy" id="1234261"/>
    <lineage>
        <taxon>Eukaryota</taxon>
        <taxon>Metazoa</taxon>
        <taxon>Spiralia</taxon>
        <taxon>Gnathifera</taxon>
        <taxon>Rotifera</taxon>
        <taxon>Eurotatoria</taxon>
        <taxon>Bdelloidea</taxon>
        <taxon>Philodinida</taxon>
        <taxon>Philodinidae</taxon>
        <taxon>Didymodactylos</taxon>
    </lineage>
</organism>
<dbReference type="EMBL" id="CAJOBC010058774">
    <property type="protein sequence ID" value="CAF4201884.1"/>
    <property type="molecule type" value="Genomic_DNA"/>
</dbReference>
<feature type="chain" id="PRO_5036227575" evidence="1">
    <location>
        <begin position="22"/>
        <end position="340"/>
    </location>
</feature>
<dbReference type="Proteomes" id="UP000681722">
    <property type="component" value="Unassembled WGS sequence"/>
</dbReference>
<evidence type="ECO:0000313" key="3">
    <source>
        <dbReference type="EMBL" id="CAF1391650.1"/>
    </source>
</evidence>
<dbReference type="Proteomes" id="UP000677228">
    <property type="component" value="Unassembled WGS sequence"/>
</dbReference>
<dbReference type="EMBL" id="CAJNOQ010014403">
    <property type="protein sequence ID" value="CAF1340960.1"/>
    <property type="molecule type" value="Genomic_DNA"/>
</dbReference>
<evidence type="ECO:0000313" key="2">
    <source>
        <dbReference type="EMBL" id="CAF1340960.1"/>
    </source>
</evidence>
<protein>
    <submittedName>
        <fullName evidence="2">Uncharacterized protein</fullName>
    </submittedName>
</protein>
<evidence type="ECO:0000256" key="1">
    <source>
        <dbReference type="SAM" id="SignalP"/>
    </source>
</evidence>
<dbReference type="EMBL" id="CAJNOK010025567">
    <property type="protein sequence ID" value="CAF1391650.1"/>
    <property type="molecule type" value="Genomic_DNA"/>
</dbReference>
<dbReference type="AlphaFoldDB" id="A0A815GNR1"/>
<reference evidence="2" key="1">
    <citation type="submission" date="2021-02" db="EMBL/GenBank/DDBJ databases">
        <authorList>
            <person name="Nowell W R."/>
        </authorList>
    </citation>
    <scope>NUCLEOTIDE SEQUENCE</scope>
</reference>
<dbReference type="EMBL" id="CAJOBA010047277">
    <property type="protein sequence ID" value="CAF4199292.1"/>
    <property type="molecule type" value="Genomic_DNA"/>
</dbReference>
<keyword evidence="6" id="KW-1185">Reference proteome</keyword>
<evidence type="ECO:0000313" key="6">
    <source>
        <dbReference type="Proteomes" id="UP000663829"/>
    </source>
</evidence>
<name>A0A815GNR1_9BILA</name>
<proteinExistence type="predicted"/>
<comment type="caution">
    <text evidence="2">The sequence shown here is derived from an EMBL/GenBank/DDBJ whole genome shotgun (WGS) entry which is preliminary data.</text>
</comment>
<feature type="signal peptide" evidence="1">
    <location>
        <begin position="1"/>
        <end position="21"/>
    </location>
</feature>
<keyword evidence="1" id="KW-0732">Signal</keyword>
<dbReference type="Proteomes" id="UP000663829">
    <property type="component" value="Unassembled WGS sequence"/>
</dbReference>
<evidence type="ECO:0000313" key="4">
    <source>
        <dbReference type="EMBL" id="CAF4199292.1"/>
    </source>
</evidence>
<accession>A0A815GNR1</accession>
<sequence length="340" mass="38713">MNISIIIRSLLLIAFSTIIRADDQLTTSAIVHIYPNFAEILQSVPEFASSSSSPKNIVKIEFNEDEWNDIRADTLMLTVNHHDLKSEDMNLSVTSEAITEKKKSTNGETIFLSDLQNKTAPLIEAKMIDEIRQLIFDVKQQLYYTISPNEHRILYKTLPEIKKYIVTFTYNQSPVVKIPRSSLYVAYLYAKLKWKTQYQLLLFSEKNRTAELTIFANIQNDGMKTIAIDAGQLLSGDINIQMVKWLPQTMPIHHDARQRTHVSGLLGGSRYAESYSPPPPIISSSGQELAGVYRYTIDNPFIIEPKTQFLLPMIKSNVKCERFGLIDQVFSVTKTNSEGR</sequence>